<dbReference type="Proteomes" id="UP000283090">
    <property type="component" value="Unassembled WGS sequence"/>
</dbReference>
<evidence type="ECO:0000313" key="1">
    <source>
        <dbReference type="EMBL" id="RVD88367.1"/>
    </source>
</evidence>
<dbReference type="STRING" id="97331.A0A437ABZ1"/>
<dbReference type="OrthoDB" id="4405280at2759"/>
<reference evidence="1 2" key="1">
    <citation type="submission" date="2019-01" db="EMBL/GenBank/DDBJ databases">
        <title>Intercellular communication is required for trap formation in the nematode-trapping fungus Duddingtonia flagrans.</title>
        <authorList>
            <person name="Youssar L."/>
            <person name="Wernet V."/>
            <person name="Hensel N."/>
            <person name="Hildebrandt H.-G."/>
            <person name="Fischer R."/>
        </authorList>
    </citation>
    <scope>NUCLEOTIDE SEQUENCE [LARGE SCALE GENOMIC DNA]</scope>
    <source>
        <strain evidence="1 2">CBS H-5679</strain>
    </source>
</reference>
<sequence length="177" mass="19427">MFSPSTSAHGEPITRVALSEAMAYPGALAYSTLEHKLYSIEPSSSSMLRIAGDGSVKKVTSSMTFVDAQFGDIDSSGQYWISTGFYGDNTSTWIQMDLNLCSPKYGQVVSVDVVKRWEGGPAKTADRAYVPSSGRFLWSLGANSLDNDQLTLFGYSSWAHVHNPRSHQFSYLDIVDF</sequence>
<evidence type="ECO:0000313" key="2">
    <source>
        <dbReference type="Proteomes" id="UP000283090"/>
    </source>
</evidence>
<dbReference type="VEuPathDB" id="FungiDB:DFL_002554"/>
<name>A0A437ABZ1_ARTFL</name>
<gene>
    <name evidence="1" type="ORF">DFL_002554</name>
</gene>
<keyword evidence="2" id="KW-1185">Reference proteome</keyword>
<dbReference type="RefSeq" id="XP_067493911.1">
    <property type="nucleotide sequence ID" value="XM_067631358.1"/>
</dbReference>
<dbReference type="AlphaFoldDB" id="A0A437ABZ1"/>
<accession>A0A437ABZ1</accession>
<evidence type="ECO:0008006" key="3">
    <source>
        <dbReference type="Google" id="ProtNLM"/>
    </source>
</evidence>
<protein>
    <recommendedName>
        <fullName evidence="3">F5/8 type C domain-containing protein</fullName>
    </recommendedName>
</protein>
<dbReference type="GeneID" id="93584865"/>
<organism evidence="1 2">
    <name type="scientific">Arthrobotrys flagrans</name>
    <name type="common">Nematode-trapping fungus</name>
    <name type="synonym">Trichothecium flagrans</name>
    <dbReference type="NCBI Taxonomy" id="97331"/>
    <lineage>
        <taxon>Eukaryota</taxon>
        <taxon>Fungi</taxon>
        <taxon>Dikarya</taxon>
        <taxon>Ascomycota</taxon>
        <taxon>Pezizomycotina</taxon>
        <taxon>Orbiliomycetes</taxon>
        <taxon>Orbiliales</taxon>
        <taxon>Orbiliaceae</taxon>
        <taxon>Arthrobotrys</taxon>
    </lineage>
</organism>
<proteinExistence type="predicted"/>
<comment type="caution">
    <text evidence="1">The sequence shown here is derived from an EMBL/GenBank/DDBJ whole genome shotgun (WGS) entry which is preliminary data.</text>
</comment>
<dbReference type="EMBL" id="SAEB01000003">
    <property type="protein sequence ID" value="RVD88367.1"/>
    <property type="molecule type" value="Genomic_DNA"/>
</dbReference>